<keyword evidence="3" id="KW-1185">Reference proteome</keyword>
<organism evidence="2 3">
    <name type="scientific">Emydomyces testavorans</name>
    <dbReference type="NCBI Taxonomy" id="2070801"/>
    <lineage>
        <taxon>Eukaryota</taxon>
        <taxon>Fungi</taxon>
        <taxon>Dikarya</taxon>
        <taxon>Ascomycota</taxon>
        <taxon>Pezizomycotina</taxon>
        <taxon>Eurotiomycetes</taxon>
        <taxon>Eurotiomycetidae</taxon>
        <taxon>Onygenales</taxon>
        <taxon>Nannizziopsiaceae</taxon>
        <taxon>Emydomyces</taxon>
    </lineage>
</organism>
<reference evidence="2" key="1">
    <citation type="submission" date="2023-03" db="EMBL/GenBank/DDBJ databases">
        <title>Emydomyces testavorans Genome Sequence.</title>
        <authorList>
            <person name="Hoyer L."/>
        </authorList>
    </citation>
    <scope>NUCLEOTIDE SEQUENCE</scope>
    <source>
        <strain evidence="2">16-2883</strain>
    </source>
</reference>
<feature type="region of interest" description="Disordered" evidence="1">
    <location>
        <begin position="1"/>
        <end position="24"/>
    </location>
</feature>
<dbReference type="Proteomes" id="UP001219355">
    <property type="component" value="Chromosome 2"/>
</dbReference>
<feature type="compositionally biased region" description="Low complexity" evidence="1">
    <location>
        <begin position="40"/>
        <end position="51"/>
    </location>
</feature>
<feature type="region of interest" description="Disordered" evidence="1">
    <location>
        <begin position="37"/>
        <end position="56"/>
    </location>
</feature>
<proteinExistence type="predicted"/>
<sequence length="107" mass="11975">MPGITSRFIEHLDPEEPRTSSEADVRLEEILAEENYRVRSSNSSTSSSSKESLQKEWSDVPVKRLGWKKIMKIPQFGSVVCAMVSLTATYPLPNAWRAQGYGDLLAS</sequence>
<name>A0AAF0DH43_9EURO</name>
<accession>A0AAF0DH43</accession>
<evidence type="ECO:0000313" key="3">
    <source>
        <dbReference type="Proteomes" id="UP001219355"/>
    </source>
</evidence>
<evidence type="ECO:0000313" key="2">
    <source>
        <dbReference type="EMBL" id="WEW57382.1"/>
    </source>
</evidence>
<gene>
    <name evidence="2" type="ORF">PRK78_002849</name>
</gene>
<evidence type="ECO:0000256" key="1">
    <source>
        <dbReference type="SAM" id="MobiDB-lite"/>
    </source>
</evidence>
<protein>
    <submittedName>
        <fullName evidence="2">Uncharacterized protein</fullName>
    </submittedName>
</protein>
<dbReference type="AlphaFoldDB" id="A0AAF0DH43"/>
<dbReference type="EMBL" id="CP120628">
    <property type="protein sequence ID" value="WEW57382.1"/>
    <property type="molecule type" value="Genomic_DNA"/>
</dbReference>
<feature type="compositionally biased region" description="Basic and acidic residues" evidence="1">
    <location>
        <begin position="8"/>
        <end position="24"/>
    </location>
</feature>